<evidence type="ECO:0000256" key="2">
    <source>
        <dbReference type="ARBA" id="ARBA00009843"/>
    </source>
</evidence>
<protein>
    <submittedName>
        <fullName evidence="10">Possible tyrosine transporter P-protein</fullName>
    </submittedName>
</protein>
<evidence type="ECO:0000256" key="3">
    <source>
        <dbReference type="ARBA" id="ARBA00022448"/>
    </source>
</evidence>
<feature type="transmembrane region" description="Helical" evidence="8">
    <location>
        <begin position="225"/>
        <end position="242"/>
    </location>
</feature>
<keyword evidence="6 8" id="KW-1133">Transmembrane helix</keyword>
<feature type="transmembrane region" description="Helical" evidence="8">
    <location>
        <begin position="434"/>
        <end position="453"/>
    </location>
</feature>
<dbReference type="InterPro" id="IPR004680">
    <property type="entry name" value="Cit_transptr-like_dom"/>
</dbReference>
<evidence type="ECO:0000256" key="4">
    <source>
        <dbReference type="ARBA" id="ARBA00022475"/>
    </source>
</evidence>
<feature type="transmembrane region" description="Helical" evidence="8">
    <location>
        <begin position="323"/>
        <end position="343"/>
    </location>
</feature>
<dbReference type="Proteomes" id="UP000199337">
    <property type="component" value="Unassembled WGS sequence"/>
</dbReference>
<keyword evidence="5 8" id="KW-0812">Transmembrane</keyword>
<evidence type="ECO:0000256" key="6">
    <source>
        <dbReference type="ARBA" id="ARBA00022989"/>
    </source>
</evidence>
<dbReference type="PRINTS" id="PR00758">
    <property type="entry name" value="ARSENICPUMP"/>
</dbReference>
<keyword evidence="7 8" id="KW-0472">Membrane</keyword>
<evidence type="ECO:0000256" key="1">
    <source>
        <dbReference type="ARBA" id="ARBA00004651"/>
    </source>
</evidence>
<evidence type="ECO:0000256" key="7">
    <source>
        <dbReference type="ARBA" id="ARBA00023136"/>
    </source>
</evidence>
<keyword evidence="11" id="KW-1185">Reference proteome</keyword>
<dbReference type="AlphaFoldDB" id="A0A1I2QMJ9"/>
<dbReference type="GO" id="GO:0015105">
    <property type="term" value="F:arsenite transmembrane transporter activity"/>
    <property type="evidence" value="ECO:0007669"/>
    <property type="project" value="InterPro"/>
</dbReference>
<evidence type="ECO:0000313" key="10">
    <source>
        <dbReference type="EMBL" id="SFG26831.1"/>
    </source>
</evidence>
<gene>
    <name evidence="10" type="ORF">SAMN05660649_01208</name>
</gene>
<dbReference type="InterPro" id="IPR000802">
    <property type="entry name" value="Arsenical_pump_ArsB"/>
</dbReference>
<feature type="transmembrane region" description="Helical" evidence="8">
    <location>
        <begin position="51"/>
        <end position="72"/>
    </location>
</feature>
<feature type="transmembrane region" description="Helical" evidence="8">
    <location>
        <begin position="6"/>
        <end position="22"/>
    </location>
</feature>
<feature type="domain" description="Citrate transporter-like" evidence="9">
    <location>
        <begin position="18"/>
        <end position="371"/>
    </location>
</feature>
<feature type="transmembrane region" description="Helical" evidence="8">
    <location>
        <begin position="93"/>
        <end position="111"/>
    </location>
</feature>
<dbReference type="CDD" id="cd01116">
    <property type="entry name" value="P_permease"/>
    <property type="match status" value="1"/>
</dbReference>
<dbReference type="GO" id="GO:0005886">
    <property type="term" value="C:plasma membrane"/>
    <property type="evidence" value="ECO:0007669"/>
    <property type="project" value="UniProtKB-SubCell"/>
</dbReference>
<dbReference type="Pfam" id="PF03600">
    <property type="entry name" value="CitMHS"/>
    <property type="match status" value="1"/>
</dbReference>
<feature type="transmembrane region" description="Helical" evidence="8">
    <location>
        <begin position="174"/>
        <end position="197"/>
    </location>
</feature>
<evidence type="ECO:0000313" key="11">
    <source>
        <dbReference type="Proteomes" id="UP000199337"/>
    </source>
</evidence>
<organism evidence="10 11">
    <name type="scientific">Desulfotruncus arcticus DSM 17038</name>
    <dbReference type="NCBI Taxonomy" id="1121424"/>
    <lineage>
        <taxon>Bacteria</taxon>
        <taxon>Bacillati</taxon>
        <taxon>Bacillota</taxon>
        <taxon>Clostridia</taxon>
        <taxon>Eubacteriales</taxon>
        <taxon>Desulfallaceae</taxon>
        <taxon>Desulfotruncus</taxon>
    </lineage>
</organism>
<dbReference type="RefSeq" id="WP_092469680.1">
    <property type="nucleotide sequence ID" value="NZ_FOOX01000003.1"/>
</dbReference>
<feature type="transmembrane region" description="Helical" evidence="8">
    <location>
        <begin position="363"/>
        <end position="393"/>
    </location>
</feature>
<evidence type="ECO:0000256" key="5">
    <source>
        <dbReference type="ARBA" id="ARBA00022692"/>
    </source>
</evidence>
<dbReference type="PANTHER" id="PTHR43568:SF1">
    <property type="entry name" value="P PROTEIN"/>
    <property type="match status" value="1"/>
</dbReference>
<comment type="subcellular location">
    <subcellularLocation>
        <location evidence="1">Cell membrane</location>
        <topology evidence="1">Multi-pass membrane protein</topology>
    </subcellularLocation>
</comment>
<reference evidence="11" key="1">
    <citation type="submission" date="2016-10" db="EMBL/GenBank/DDBJ databases">
        <authorList>
            <person name="Varghese N."/>
            <person name="Submissions S."/>
        </authorList>
    </citation>
    <scope>NUCLEOTIDE SEQUENCE [LARGE SCALE GENOMIC DNA]</scope>
    <source>
        <strain evidence="11">DSM 17038</strain>
    </source>
</reference>
<feature type="transmembrane region" description="Helical" evidence="8">
    <location>
        <begin position="405"/>
        <end position="428"/>
    </location>
</feature>
<proteinExistence type="inferred from homology"/>
<keyword evidence="3" id="KW-0813">Transport</keyword>
<dbReference type="EMBL" id="FOOX01000003">
    <property type="protein sequence ID" value="SFG26831.1"/>
    <property type="molecule type" value="Genomic_DNA"/>
</dbReference>
<accession>A0A1I2QMJ9</accession>
<feature type="transmembrane region" description="Helical" evidence="8">
    <location>
        <begin position="272"/>
        <end position="291"/>
    </location>
</feature>
<sequence length="475" mass="51025">MPEHIQLYFASAVFLVTYVIIVSEKVHRAVIALVGAALIAATKILDPEEAVHAIDFNTLGLLVGMMIIVGITRQTGVFEYLAIKAAKSSKGHPLKIMAALSLVTAVLSALLDNVTTVLLIVPVTFAIAQKLRISPIPILIAEILSSNVGGTATLIGDPPNIMIGSATHLGFMDFIINLAPIIILIYVVTLTLLRLIYRNQLSANPERQKSIMELNEKNELKDTKLLRKCLIVLALTITGFALHQFLHLESSVIALSGASLLLLVSREDPEHALHAVEWPVIFFFIGLFVLVGSLEKVGVIEAVAAASLKITGGVMVPTSMLILWLSGIASAFVDNIPFVATMIPLIKDMGQIMGVADPAALNLFWWSLSLGACLGGNGTIIGASANVVVIGMAEKRGAPITFMNFFKVAFPLMLVSLVLSSVYMVFWYVYSPAITIGATLIVSVIVGIAVTPINRMLERNALKHQPQEQPVALAK</sequence>
<evidence type="ECO:0000259" key="9">
    <source>
        <dbReference type="Pfam" id="PF03600"/>
    </source>
</evidence>
<dbReference type="InterPro" id="IPR051475">
    <property type="entry name" value="Diverse_Ion_Transporter"/>
</dbReference>
<dbReference type="OrthoDB" id="9765532at2"/>
<keyword evidence="4" id="KW-1003">Cell membrane</keyword>
<comment type="similarity">
    <text evidence="2">Belongs to the CitM (TC 2.A.11) transporter family.</text>
</comment>
<evidence type="ECO:0000256" key="8">
    <source>
        <dbReference type="SAM" id="Phobius"/>
    </source>
</evidence>
<dbReference type="PANTHER" id="PTHR43568">
    <property type="entry name" value="P PROTEIN"/>
    <property type="match status" value="1"/>
</dbReference>
<name>A0A1I2QMJ9_9FIRM</name>